<dbReference type="Pfam" id="PF13367">
    <property type="entry name" value="PrsW-protease"/>
    <property type="match status" value="1"/>
</dbReference>
<keyword evidence="1" id="KW-0472">Membrane</keyword>
<gene>
    <name evidence="2" type="ORF">ASJ80_09235</name>
</gene>
<evidence type="ECO:0000256" key="1">
    <source>
        <dbReference type="SAM" id="Phobius"/>
    </source>
</evidence>
<feature type="transmembrane region" description="Helical" evidence="1">
    <location>
        <begin position="56"/>
        <end position="74"/>
    </location>
</feature>
<protein>
    <recommendedName>
        <fullName evidence="4">Protease PrsW</fullName>
    </recommendedName>
</protein>
<feature type="transmembrane region" description="Helical" evidence="1">
    <location>
        <begin position="121"/>
        <end position="143"/>
    </location>
</feature>
<organism evidence="2 3">
    <name type="scientific">Methanobacterium bryantii</name>
    <dbReference type="NCBI Taxonomy" id="2161"/>
    <lineage>
        <taxon>Archaea</taxon>
        <taxon>Methanobacteriati</taxon>
        <taxon>Methanobacteriota</taxon>
        <taxon>Methanomada group</taxon>
        <taxon>Methanobacteria</taxon>
        <taxon>Methanobacteriales</taxon>
        <taxon>Methanobacteriaceae</taxon>
        <taxon>Methanobacterium</taxon>
    </lineage>
</organism>
<sequence>MPDARDDKIRYYQDNLIIEPHRPNLKEKLFFLLSGIIVSIPITLLFGSFTRNFLDVFPSFFASLISIIIFTPFIEEFAKAYPLFYRHGETERSIFILGFLVGLGFGITEFILYVFVLNIPVIVRLPGILFHASVTSIVAYGIAKKRPLKFYLIAVGLHILNNFSAMIETGDIGVIVANVGAYYLCLMFYFKTTEQFIDGSYFVD</sequence>
<accession>A0A2A2H834</accession>
<dbReference type="AlphaFoldDB" id="A0A2A2H834"/>
<evidence type="ECO:0000313" key="3">
    <source>
        <dbReference type="Proteomes" id="UP000217784"/>
    </source>
</evidence>
<dbReference type="RefSeq" id="WP_069585140.1">
    <property type="nucleotide sequence ID" value="NZ_LMVM01000004.1"/>
</dbReference>
<proteinExistence type="predicted"/>
<feature type="transmembrane region" description="Helical" evidence="1">
    <location>
        <begin position="29"/>
        <end position="50"/>
    </location>
</feature>
<dbReference type="OrthoDB" id="70145at2157"/>
<keyword evidence="1" id="KW-1133">Transmembrane helix</keyword>
<feature type="transmembrane region" description="Helical" evidence="1">
    <location>
        <begin position="173"/>
        <end position="190"/>
    </location>
</feature>
<reference evidence="2 3" key="1">
    <citation type="journal article" date="2017" name="BMC Genomics">
        <title>Genomic analysis of methanogenic archaea reveals a shift towards energy conservation.</title>
        <authorList>
            <person name="Gilmore S.P."/>
            <person name="Henske J.K."/>
            <person name="Sexton J.A."/>
            <person name="Solomon K.V."/>
            <person name="Seppala S."/>
            <person name="Yoo J.I."/>
            <person name="Huyett L.M."/>
            <person name="Pressman A."/>
            <person name="Cogan J.Z."/>
            <person name="Kivenson V."/>
            <person name="Peng X."/>
            <person name="Tan Y."/>
            <person name="Valentine D.L."/>
            <person name="O'Malley M.A."/>
        </authorList>
    </citation>
    <scope>NUCLEOTIDE SEQUENCE [LARGE SCALE GENOMIC DNA]</scope>
    <source>
        <strain evidence="2 3">M.o.H.</strain>
    </source>
</reference>
<keyword evidence="1" id="KW-0812">Transmembrane</keyword>
<dbReference type="Proteomes" id="UP000217784">
    <property type="component" value="Unassembled WGS sequence"/>
</dbReference>
<feature type="transmembrane region" description="Helical" evidence="1">
    <location>
        <begin position="150"/>
        <end position="167"/>
    </location>
</feature>
<comment type="caution">
    <text evidence="2">The sequence shown here is derived from an EMBL/GenBank/DDBJ whole genome shotgun (WGS) entry which is preliminary data.</text>
</comment>
<evidence type="ECO:0000313" key="2">
    <source>
        <dbReference type="EMBL" id="PAV05548.1"/>
    </source>
</evidence>
<feature type="transmembrane region" description="Helical" evidence="1">
    <location>
        <begin position="94"/>
        <end position="115"/>
    </location>
</feature>
<dbReference type="InterPro" id="IPR026898">
    <property type="entry name" value="PrsW"/>
</dbReference>
<dbReference type="EMBL" id="LMVM01000004">
    <property type="protein sequence ID" value="PAV05548.1"/>
    <property type="molecule type" value="Genomic_DNA"/>
</dbReference>
<name>A0A2A2H834_METBR</name>
<keyword evidence="3" id="KW-1185">Reference proteome</keyword>
<dbReference type="GO" id="GO:0008233">
    <property type="term" value="F:peptidase activity"/>
    <property type="evidence" value="ECO:0007669"/>
    <property type="project" value="InterPro"/>
</dbReference>
<evidence type="ECO:0008006" key="4">
    <source>
        <dbReference type="Google" id="ProtNLM"/>
    </source>
</evidence>